<feature type="transmembrane region" description="Helical" evidence="12">
    <location>
        <begin position="203"/>
        <end position="223"/>
    </location>
</feature>
<dbReference type="KEGG" id="bcom:BAUCODRAFT_32393"/>
<dbReference type="Pfam" id="PF04188">
    <property type="entry name" value="Mannosyl_trans2"/>
    <property type="match status" value="1"/>
</dbReference>
<comment type="pathway">
    <text evidence="2 12">Glycolipid biosynthesis; glycosylphosphatidylinositol-anchor biosynthesis.</text>
</comment>
<evidence type="ECO:0000256" key="4">
    <source>
        <dbReference type="ARBA" id="ARBA00013795"/>
    </source>
</evidence>
<dbReference type="EMBL" id="KB445553">
    <property type="protein sequence ID" value="EMC98360.1"/>
    <property type="molecule type" value="Genomic_DNA"/>
</dbReference>
<keyword evidence="9 12" id="KW-0256">Endoplasmic reticulum</keyword>
<evidence type="ECO:0000256" key="2">
    <source>
        <dbReference type="ARBA" id="ARBA00004687"/>
    </source>
</evidence>
<evidence type="ECO:0000256" key="11">
    <source>
        <dbReference type="ARBA" id="ARBA00023136"/>
    </source>
</evidence>
<dbReference type="RefSeq" id="XP_007674469.1">
    <property type="nucleotide sequence ID" value="XM_007676279.1"/>
</dbReference>
<feature type="transmembrane region" description="Helical" evidence="12">
    <location>
        <begin position="284"/>
        <end position="307"/>
    </location>
</feature>
<keyword evidence="5 12" id="KW-0337">GPI-anchor biosynthesis</keyword>
<dbReference type="eggNOG" id="KOG2647">
    <property type="taxonomic scope" value="Eukaryota"/>
</dbReference>
<keyword evidence="6 12" id="KW-0328">Glycosyltransferase</keyword>
<dbReference type="GO" id="GO:0005789">
    <property type="term" value="C:endoplasmic reticulum membrane"/>
    <property type="evidence" value="ECO:0007669"/>
    <property type="project" value="UniProtKB-SubCell"/>
</dbReference>
<feature type="transmembrane region" description="Helical" evidence="12">
    <location>
        <begin position="352"/>
        <end position="374"/>
    </location>
</feature>
<evidence type="ECO:0000256" key="6">
    <source>
        <dbReference type="ARBA" id="ARBA00022676"/>
    </source>
</evidence>
<keyword evidence="10 12" id="KW-1133">Transmembrane helix</keyword>
<feature type="transmembrane region" description="Helical" evidence="12">
    <location>
        <begin position="35"/>
        <end position="54"/>
    </location>
</feature>
<name>M2NH58_BAUPA</name>
<evidence type="ECO:0000256" key="7">
    <source>
        <dbReference type="ARBA" id="ARBA00022679"/>
    </source>
</evidence>
<dbReference type="Proteomes" id="UP000011761">
    <property type="component" value="Unassembled WGS sequence"/>
</dbReference>
<dbReference type="OMA" id="CEWTLPS"/>
<keyword evidence="7 12" id="KW-0808">Transferase</keyword>
<evidence type="ECO:0000256" key="12">
    <source>
        <dbReference type="RuleBase" id="RU363112"/>
    </source>
</evidence>
<evidence type="ECO:0000313" key="14">
    <source>
        <dbReference type="Proteomes" id="UP000011761"/>
    </source>
</evidence>
<dbReference type="GO" id="GO:0031501">
    <property type="term" value="C:mannosyltransferase complex"/>
    <property type="evidence" value="ECO:0007669"/>
    <property type="project" value="TreeGrafter"/>
</dbReference>
<dbReference type="InterPro" id="IPR007315">
    <property type="entry name" value="PIG-V/Gpi18"/>
</dbReference>
<comment type="similarity">
    <text evidence="3 12">Belongs to the PIGV family.</text>
</comment>
<evidence type="ECO:0000256" key="5">
    <source>
        <dbReference type="ARBA" id="ARBA00022502"/>
    </source>
</evidence>
<evidence type="ECO:0000313" key="13">
    <source>
        <dbReference type="EMBL" id="EMC98360.1"/>
    </source>
</evidence>
<dbReference type="GO" id="GO:0004376">
    <property type="term" value="F:GPI mannosyltransferase activity"/>
    <property type="evidence" value="ECO:0007669"/>
    <property type="project" value="InterPro"/>
</dbReference>
<evidence type="ECO:0000256" key="10">
    <source>
        <dbReference type="ARBA" id="ARBA00022989"/>
    </source>
</evidence>
<dbReference type="OrthoDB" id="10252502at2759"/>
<dbReference type="STRING" id="717646.M2NH58"/>
<dbReference type="UniPathway" id="UPA00196"/>
<evidence type="ECO:0000256" key="8">
    <source>
        <dbReference type="ARBA" id="ARBA00022692"/>
    </source>
</evidence>
<accession>M2NH58</accession>
<comment type="subcellular location">
    <subcellularLocation>
        <location evidence="1 12">Endoplasmic reticulum membrane</location>
        <topology evidence="1 12">Multi-pass membrane protein</topology>
    </subcellularLocation>
</comment>
<proteinExistence type="inferred from homology"/>
<dbReference type="GeneID" id="19111764"/>
<sequence>MNVLKTYFSPTRISQPATLKGKAARPIQQTSIQRLLRIFAAWKAVLLIVALLSPGVGYDTSTRILFDQHAKNHHLSWVSSAIEYIVLRLTRWDAIYFASNASRGYVREQDWAFSWLLSKCTSFFAGALLWPLPVSSIVKHAIAGICISHLSHALAVIVLYQLVYTITPSPSDQRKRQVAFTTACLHILSPAGIFLSAPYGESTFALFNFLGLLCYAIAVDARFSNYADAYQIDACWTLGAGIFFGLASMIRSNGLLSGLIFLWDAVLSLPNLPQLLRIRDLEQLTRLLSTLTAGLILASCFAFPQYLAYTQYCTNTNAPRPWCTATPPSIYTFVQSHYWNVGLFRYWTLPNLPLFALAFPMGWIMVETTFPCLLQSHHVNRVLNGSTQADQKPQPYPPTPQTRREKVLQHLLPRFALPQLLLVALAATSFHVQILNRISSGYPIWYLALAIEMCVPAWGSGDEGVDGKRQALFRLFGNYDRIPSARPEWVVRGMMVYAVVQAGLFASFLPPA</sequence>
<feature type="transmembrane region" description="Helical" evidence="12">
    <location>
        <begin position="142"/>
        <end position="166"/>
    </location>
</feature>
<comment type="function">
    <text evidence="12">Mannosyltransferase involved in glycosylphosphatidylinositol-anchor biosynthesis.</text>
</comment>
<protein>
    <recommendedName>
        <fullName evidence="4 12">GPI mannosyltransferase 2</fullName>
        <ecNumber evidence="12">2.4.1.-</ecNumber>
    </recommendedName>
</protein>
<organism evidence="13 14">
    <name type="scientific">Baudoinia panamericana (strain UAMH 10762)</name>
    <name type="common">Angels' share fungus</name>
    <name type="synonym">Baudoinia compniacensis (strain UAMH 10762)</name>
    <dbReference type="NCBI Taxonomy" id="717646"/>
    <lineage>
        <taxon>Eukaryota</taxon>
        <taxon>Fungi</taxon>
        <taxon>Dikarya</taxon>
        <taxon>Ascomycota</taxon>
        <taxon>Pezizomycotina</taxon>
        <taxon>Dothideomycetes</taxon>
        <taxon>Dothideomycetidae</taxon>
        <taxon>Mycosphaerellales</taxon>
        <taxon>Teratosphaeriaceae</taxon>
        <taxon>Baudoinia</taxon>
    </lineage>
</organism>
<feature type="transmembrane region" description="Helical" evidence="12">
    <location>
        <begin position="489"/>
        <end position="509"/>
    </location>
</feature>
<evidence type="ECO:0000256" key="1">
    <source>
        <dbReference type="ARBA" id="ARBA00004477"/>
    </source>
</evidence>
<keyword evidence="8 12" id="KW-0812">Transmembrane</keyword>
<feature type="transmembrane region" description="Helical" evidence="12">
    <location>
        <begin position="111"/>
        <end position="130"/>
    </location>
</feature>
<gene>
    <name evidence="13" type="ORF">BAUCODRAFT_32393</name>
</gene>
<keyword evidence="14" id="KW-1185">Reference proteome</keyword>
<dbReference type="GO" id="GO:0000009">
    <property type="term" value="F:alpha-1,6-mannosyltransferase activity"/>
    <property type="evidence" value="ECO:0007669"/>
    <property type="project" value="InterPro"/>
</dbReference>
<reference evidence="13 14" key="1">
    <citation type="journal article" date="2012" name="PLoS Pathog.">
        <title>Diverse lifestyles and strategies of plant pathogenesis encoded in the genomes of eighteen Dothideomycetes fungi.</title>
        <authorList>
            <person name="Ohm R.A."/>
            <person name="Feau N."/>
            <person name="Henrissat B."/>
            <person name="Schoch C.L."/>
            <person name="Horwitz B.A."/>
            <person name="Barry K.W."/>
            <person name="Condon B.J."/>
            <person name="Copeland A.C."/>
            <person name="Dhillon B."/>
            <person name="Glaser F."/>
            <person name="Hesse C.N."/>
            <person name="Kosti I."/>
            <person name="LaButti K."/>
            <person name="Lindquist E.A."/>
            <person name="Lucas S."/>
            <person name="Salamov A.A."/>
            <person name="Bradshaw R.E."/>
            <person name="Ciuffetti L."/>
            <person name="Hamelin R.C."/>
            <person name="Kema G.H.J."/>
            <person name="Lawrence C."/>
            <person name="Scott J.A."/>
            <person name="Spatafora J.W."/>
            <person name="Turgeon B.G."/>
            <person name="de Wit P.J.G.M."/>
            <person name="Zhong S."/>
            <person name="Goodwin S.B."/>
            <person name="Grigoriev I.V."/>
        </authorList>
    </citation>
    <scope>NUCLEOTIDE SEQUENCE [LARGE SCALE GENOMIC DNA]</scope>
    <source>
        <strain evidence="13 14">UAMH 10762</strain>
    </source>
</reference>
<dbReference type="PANTHER" id="PTHR12468">
    <property type="entry name" value="GPI MANNOSYLTRANSFERASE 2"/>
    <property type="match status" value="1"/>
</dbReference>
<evidence type="ECO:0000256" key="3">
    <source>
        <dbReference type="ARBA" id="ARBA00008698"/>
    </source>
</evidence>
<dbReference type="HOGENOM" id="CLU_029048_0_0_1"/>
<feature type="transmembrane region" description="Helical" evidence="12">
    <location>
        <begin position="178"/>
        <end position="197"/>
    </location>
</feature>
<dbReference type="AlphaFoldDB" id="M2NH58"/>
<evidence type="ECO:0000256" key="9">
    <source>
        <dbReference type="ARBA" id="ARBA00022824"/>
    </source>
</evidence>
<dbReference type="PANTHER" id="PTHR12468:SF2">
    <property type="entry name" value="GPI MANNOSYLTRANSFERASE 2"/>
    <property type="match status" value="1"/>
</dbReference>
<dbReference type="GO" id="GO:0006506">
    <property type="term" value="P:GPI anchor biosynthetic process"/>
    <property type="evidence" value="ECO:0007669"/>
    <property type="project" value="UniProtKB-UniPathway"/>
</dbReference>
<dbReference type="EC" id="2.4.1.-" evidence="12"/>
<keyword evidence="11 12" id="KW-0472">Membrane</keyword>